<dbReference type="Gene3D" id="1.20.58.670">
    <property type="entry name" value="Dsl1p vesicle tethering complex, Tip20p subunit, domain D"/>
    <property type="match status" value="1"/>
</dbReference>
<dbReference type="PANTHER" id="PTHR12702">
    <property type="entry name" value="SEC15"/>
    <property type="match status" value="1"/>
</dbReference>
<dbReference type="OrthoDB" id="10267033at2759"/>
<evidence type="ECO:0000256" key="1">
    <source>
        <dbReference type="ARBA" id="ARBA00007944"/>
    </source>
</evidence>
<sequence length="520" mass="60155">MEQARELQKRMAHGTRIDTTLELVLDEENSSDLLEDERVKIDCRPLYQCIHIHDKLGRRNEFKKHYEEDRQAQIDLILKTKISLTPEGQKTFTNMLQEVLGFFIVEHRVAHTTQEFRSKARVEVLWTMVAERITRAISDAVRRCSDLDALSHVKETVTLFIPALERYTFDTRKPQELSQALIERCAALTLLQCTAQFKKHVEEDGFKPMQVKDEKEYRIMRGLYRFPEDSDAKQKGFPRMVPFSSVVPLTCADLKRSIDQFYAFAVTETGHPVIPQVDMIARESVDMLLGTTVPGVLSERLKTNSMAQVVQINVNVEHFGNVCTEFETFLAERQVVAPPDHKPIKLKACESFVTARKHAEKRIFELINGKIDEFLRATEYDWMPKRPRTQPAGYLTELTAYLKEIFTTAITNLPAGITSFVRINAMDHVATTMNKMLLGPQVKKFNLHFVATIDVDVSFLERFVEDMGDPMLLEVFVELRQVITLLMSDNRNEYLDVQMRNRKYSRLKPALVMSLFEKLR</sequence>
<dbReference type="EMBL" id="KZ992477">
    <property type="protein sequence ID" value="RKP09983.1"/>
    <property type="molecule type" value="Genomic_DNA"/>
</dbReference>
<keyword evidence="4" id="KW-0175">Coiled coil</keyword>
<accession>A0A4P9XUS2</accession>
<proteinExistence type="inferred from homology"/>
<reference evidence="7" key="1">
    <citation type="journal article" date="2018" name="Nat. Microbiol.">
        <title>Leveraging single-cell genomics to expand the fungal tree of life.</title>
        <authorList>
            <person name="Ahrendt S.R."/>
            <person name="Quandt C.A."/>
            <person name="Ciobanu D."/>
            <person name="Clum A."/>
            <person name="Salamov A."/>
            <person name="Andreopoulos B."/>
            <person name="Cheng J.F."/>
            <person name="Woyke T."/>
            <person name="Pelin A."/>
            <person name="Henrissat B."/>
            <person name="Reynolds N.K."/>
            <person name="Benny G.L."/>
            <person name="Smith M.E."/>
            <person name="James T.Y."/>
            <person name="Grigoriev I.V."/>
        </authorList>
    </citation>
    <scope>NUCLEOTIDE SEQUENCE [LARGE SCALE GENOMIC DNA]</scope>
    <source>
        <strain evidence="7">RSA 1356</strain>
    </source>
</reference>
<dbReference type="GO" id="GO:0000145">
    <property type="term" value="C:exocyst"/>
    <property type="evidence" value="ECO:0007669"/>
    <property type="project" value="TreeGrafter"/>
</dbReference>
<dbReference type="FunFam" id="1.20.58.670:FF:000002">
    <property type="entry name" value="Exocyst complex component"/>
    <property type="match status" value="1"/>
</dbReference>
<dbReference type="STRING" id="78915.A0A4P9XUS2"/>
<evidence type="ECO:0000256" key="3">
    <source>
        <dbReference type="ARBA" id="ARBA00022483"/>
    </source>
</evidence>
<organism evidence="6 7">
    <name type="scientific">Thamnocephalis sphaerospora</name>
    <dbReference type="NCBI Taxonomy" id="78915"/>
    <lineage>
        <taxon>Eukaryota</taxon>
        <taxon>Fungi</taxon>
        <taxon>Fungi incertae sedis</taxon>
        <taxon>Zoopagomycota</taxon>
        <taxon>Zoopagomycotina</taxon>
        <taxon>Zoopagomycetes</taxon>
        <taxon>Zoopagales</taxon>
        <taxon>Sigmoideomycetaceae</taxon>
        <taxon>Thamnocephalis</taxon>
    </lineage>
</organism>
<keyword evidence="7" id="KW-1185">Reference proteome</keyword>
<gene>
    <name evidence="6" type="ORF">THASP1DRAFT_28244</name>
</gene>
<keyword evidence="3" id="KW-0268">Exocytosis</keyword>
<evidence type="ECO:0000313" key="7">
    <source>
        <dbReference type="Proteomes" id="UP000271241"/>
    </source>
</evidence>
<dbReference type="PANTHER" id="PTHR12702:SF0">
    <property type="entry name" value="EXOCYST COMPLEX COMPONENT 6"/>
    <property type="match status" value="1"/>
</dbReference>
<dbReference type="Gene3D" id="1.10.357.30">
    <property type="entry name" value="Exocyst complex subunit Sec15 C-terminal domain, N-terminal subdomain"/>
    <property type="match status" value="1"/>
</dbReference>
<dbReference type="InterPro" id="IPR042044">
    <property type="entry name" value="EXOC6PINT-1/Sec15/Tip20_C_dom2"/>
</dbReference>
<dbReference type="InterPro" id="IPR046361">
    <property type="entry name" value="EXOC6/Sec15_C"/>
</dbReference>
<dbReference type="GO" id="GO:0016020">
    <property type="term" value="C:membrane"/>
    <property type="evidence" value="ECO:0007669"/>
    <property type="project" value="TreeGrafter"/>
</dbReference>
<keyword evidence="2" id="KW-0813">Transport</keyword>
<dbReference type="GO" id="GO:0006893">
    <property type="term" value="P:Golgi to plasma membrane transport"/>
    <property type="evidence" value="ECO:0007669"/>
    <property type="project" value="TreeGrafter"/>
</dbReference>
<feature type="domain" description="Exocyst complex subunit EXOC6/Sec15 C-terminal" evidence="5">
    <location>
        <begin position="176"/>
        <end position="518"/>
    </location>
</feature>
<protein>
    <submittedName>
        <fullName evidence="6">Exocyst complex subunit Sec15-like-domain-containing protein</fullName>
    </submittedName>
</protein>
<evidence type="ECO:0000256" key="2">
    <source>
        <dbReference type="ARBA" id="ARBA00022448"/>
    </source>
</evidence>
<evidence type="ECO:0000313" key="6">
    <source>
        <dbReference type="EMBL" id="RKP09983.1"/>
    </source>
</evidence>
<dbReference type="AlphaFoldDB" id="A0A4P9XUS2"/>
<dbReference type="GO" id="GO:0006886">
    <property type="term" value="P:intracellular protein transport"/>
    <property type="evidence" value="ECO:0007669"/>
    <property type="project" value="InterPro"/>
</dbReference>
<evidence type="ECO:0000256" key="4">
    <source>
        <dbReference type="ARBA" id="ARBA00023054"/>
    </source>
</evidence>
<dbReference type="InterPro" id="IPR042045">
    <property type="entry name" value="EXOC6/Sec15_C_dom1"/>
</dbReference>
<dbReference type="Pfam" id="PF04091">
    <property type="entry name" value="Sec15_C"/>
    <property type="match status" value="1"/>
</dbReference>
<dbReference type="GO" id="GO:0090522">
    <property type="term" value="P:vesicle tethering involved in exocytosis"/>
    <property type="evidence" value="ECO:0007669"/>
    <property type="project" value="InterPro"/>
</dbReference>
<comment type="similarity">
    <text evidence="1">Belongs to the SEC15 family.</text>
</comment>
<dbReference type="Proteomes" id="UP000271241">
    <property type="component" value="Unassembled WGS sequence"/>
</dbReference>
<evidence type="ECO:0000259" key="5">
    <source>
        <dbReference type="Pfam" id="PF04091"/>
    </source>
</evidence>
<dbReference type="InterPro" id="IPR007225">
    <property type="entry name" value="EXOC6/Sec15"/>
</dbReference>
<name>A0A4P9XUS2_9FUNG</name>